<proteinExistence type="inferred from homology"/>
<comment type="subunit">
    <text evidence="6">The basal body constitutes a major portion of the flagellar organelle and consists of a number of rings mounted on a central rod.</text>
</comment>
<evidence type="ECO:0000313" key="7">
    <source>
        <dbReference type="EMBL" id="APG06299.1"/>
    </source>
</evidence>
<evidence type="ECO:0000256" key="6">
    <source>
        <dbReference type="PIRNR" id="PIRNR002889"/>
    </source>
</evidence>
<dbReference type="STRING" id="1440763.BJI69_02085"/>
<evidence type="ECO:0000313" key="8">
    <source>
        <dbReference type="Proteomes" id="UP000182987"/>
    </source>
</evidence>
<dbReference type="Proteomes" id="UP000182987">
    <property type="component" value="Chromosome"/>
</dbReference>
<dbReference type="GO" id="GO:0030694">
    <property type="term" value="C:bacterial-type flagellum basal body, rod"/>
    <property type="evidence" value="ECO:0007669"/>
    <property type="project" value="InterPro"/>
</dbReference>
<dbReference type="Pfam" id="PF00460">
    <property type="entry name" value="Flg_bb_rod"/>
    <property type="match status" value="1"/>
</dbReference>
<dbReference type="AlphaFoldDB" id="A0A0G9HFZ4"/>
<protein>
    <recommendedName>
        <fullName evidence="3 6">Flagellar basal body rod protein FlgB</fullName>
    </recommendedName>
</protein>
<dbReference type="PATRIC" id="fig|1440763.5.peg.3515"/>
<dbReference type="InterPro" id="IPR006300">
    <property type="entry name" value="FlgB"/>
</dbReference>
<dbReference type="PROSITE" id="PS00588">
    <property type="entry name" value="FLAGELLA_BB_ROD"/>
    <property type="match status" value="1"/>
</dbReference>
<evidence type="ECO:0000256" key="1">
    <source>
        <dbReference type="ARBA" id="ARBA00004117"/>
    </source>
</evidence>
<sequence>MIDKPDPLLGVHAQALGLWQRRAEVISSNLANADTPGFLARDLDFRKAMTAASGTSDGAGLSMTATEAGHIGGNPAFAAADADKLAYRVETQPTMDGNTVDTQVEQAQFAANAIHYQASLSFITAQIHAMRMAITGSSS</sequence>
<organism evidence="7 8">
    <name type="scientific">Luteibacter rhizovicinus DSM 16549</name>
    <dbReference type="NCBI Taxonomy" id="1440763"/>
    <lineage>
        <taxon>Bacteria</taxon>
        <taxon>Pseudomonadati</taxon>
        <taxon>Pseudomonadota</taxon>
        <taxon>Gammaproteobacteria</taxon>
        <taxon>Lysobacterales</taxon>
        <taxon>Rhodanobacteraceae</taxon>
        <taxon>Luteibacter</taxon>
    </lineage>
</organism>
<dbReference type="GO" id="GO:0071978">
    <property type="term" value="P:bacterial-type flagellum-dependent swarming motility"/>
    <property type="evidence" value="ECO:0007669"/>
    <property type="project" value="TreeGrafter"/>
</dbReference>
<comment type="subcellular location">
    <subcellularLocation>
        <location evidence="1 6">Bacterial flagellum basal body</location>
    </subcellularLocation>
</comment>
<dbReference type="PIRSF" id="PIRSF002889">
    <property type="entry name" value="Rod_FlgB"/>
    <property type="match status" value="1"/>
</dbReference>
<comment type="function">
    <text evidence="5 6">Structural component of flagellum, the bacterial motility apparatus. Part of the rod structure of flagellar basal body.</text>
</comment>
<dbReference type="RefSeq" id="WP_046966193.1">
    <property type="nucleotide sequence ID" value="NZ_CP017480.1"/>
</dbReference>
<dbReference type="PANTHER" id="PTHR30435">
    <property type="entry name" value="FLAGELLAR PROTEIN"/>
    <property type="match status" value="1"/>
</dbReference>
<accession>A0A0G9HFZ4</accession>
<keyword evidence="7" id="KW-0966">Cell projection</keyword>
<evidence type="ECO:0000256" key="4">
    <source>
        <dbReference type="ARBA" id="ARBA00023143"/>
    </source>
</evidence>
<dbReference type="EMBL" id="CP017480">
    <property type="protein sequence ID" value="APG06299.1"/>
    <property type="molecule type" value="Genomic_DNA"/>
</dbReference>
<evidence type="ECO:0000256" key="3">
    <source>
        <dbReference type="ARBA" id="ARBA00014376"/>
    </source>
</evidence>
<dbReference type="OrthoDB" id="9788334at2"/>
<evidence type="ECO:0000256" key="5">
    <source>
        <dbReference type="ARBA" id="ARBA00024934"/>
    </source>
</evidence>
<keyword evidence="4 6" id="KW-0975">Bacterial flagellum</keyword>
<dbReference type="KEGG" id="lrz:BJI69_02085"/>
<name>A0A0G9HFZ4_9GAMM</name>
<gene>
    <name evidence="7" type="ORF">BJI69_02085</name>
</gene>
<comment type="similarity">
    <text evidence="2 6">Belongs to the flagella basal body rod proteins family.</text>
</comment>
<evidence type="ECO:0000256" key="2">
    <source>
        <dbReference type="ARBA" id="ARBA00009677"/>
    </source>
</evidence>
<keyword evidence="7" id="KW-0282">Flagellum</keyword>
<dbReference type="PANTHER" id="PTHR30435:SF12">
    <property type="entry name" value="FLAGELLAR BASAL BODY ROD PROTEIN FLGB"/>
    <property type="match status" value="1"/>
</dbReference>
<dbReference type="InterPro" id="IPR019776">
    <property type="entry name" value="Flagellar_basal_body_rod_CS"/>
</dbReference>
<dbReference type="InterPro" id="IPR001444">
    <property type="entry name" value="Flag_bb_rod_N"/>
</dbReference>
<dbReference type="NCBIfam" id="TIGR01396">
    <property type="entry name" value="FlgB"/>
    <property type="match status" value="1"/>
</dbReference>
<keyword evidence="8" id="KW-1185">Reference proteome</keyword>
<reference evidence="8" key="1">
    <citation type="submission" date="2016-09" db="EMBL/GenBank/DDBJ databases">
        <authorList>
            <person name="Lysoe E."/>
        </authorList>
    </citation>
    <scope>NUCLEOTIDE SEQUENCE [LARGE SCALE GENOMIC DNA]</scope>
    <source>
        <strain evidence="8">LJ96T</strain>
    </source>
</reference>
<keyword evidence="7" id="KW-0969">Cilium</keyword>